<evidence type="ECO:0000313" key="3">
    <source>
        <dbReference type="Proteomes" id="UP000325517"/>
    </source>
</evidence>
<dbReference type="AlphaFoldDB" id="A0A5J6SIX7"/>
<dbReference type="Proteomes" id="UP000325517">
    <property type="component" value="Chromosome"/>
</dbReference>
<feature type="compositionally biased region" description="Polar residues" evidence="1">
    <location>
        <begin position="28"/>
        <end position="45"/>
    </location>
</feature>
<evidence type="ECO:0000313" key="2">
    <source>
        <dbReference type="EMBL" id="QFF97559.1"/>
    </source>
</evidence>
<dbReference type="OrthoDB" id="2737123at2"/>
<gene>
    <name evidence="2" type="ORF">PB01_01310</name>
</gene>
<protein>
    <recommendedName>
        <fullName evidence="4">YppG-like protein</fullName>
    </recommendedName>
</protein>
<dbReference type="EMBL" id="CP031223">
    <property type="protein sequence ID" value="QFF97559.1"/>
    <property type="molecule type" value="Genomic_DNA"/>
</dbReference>
<reference evidence="2 3" key="1">
    <citation type="submission" date="2018-07" db="EMBL/GenBank/DDBJ databases">
        <title>Complete genome sequence of Psychrobacillus sp. PB01, isolated from iceberg, and comparative genome analysis of Psychrobacillus strains.</title>
        <authorList>
            <person name="Lee P.C."/>
        </authorList>
    </citation>
    <scope>NUCLEOTIDE SEQUENCE [LARGE SCALE GENOMIC DNA]</scope>
    <source>
        <strain evidence="2 3">PB01</strain>
    </source>
</reference>
<accession>A0A5J6SIX7</accession>
<keyword evidence="3" id="KW-1185">Reference proteome</keyword>
<evidence type="ECO:0000256" key="1">
    <source>
        <dbReference type="SAM" id="MobiDB-lite"/>
    </source>
</evidence>
<sequence length="82" mass="9529">MPFYPPNPRRRPFSPVYRQRGGPPNQMRRPNNSFRYSNQQQSQGSRFERLPGHFKNIMGHVGTVKTGVNMIRQVGSILGLFR</sequence>
<feature type="region of interest" description="Disordered" evidence="1">
    <location>
        <begin position="1"/>
        <end position="45"/>
    </location>
</feature>
<proteinExistence type="predicted"/>
<evidence type="ECO:0008006" key="4">
    <source>
        <dbReference type="Google" id="ProtNLM"/>
    </source>
</evidence>
<organism evidence="2 3">
    <name type="scientific">Psychrobacillus glaciei</name>
    <dbReference type="NCBI Taxonomy" id="2283160"/>
    <lineage>
        <taxon>Bacteria</taxon>
        <taxon>Bacillati</taxon>
        <taxon>Bacillota</taxon>
        <taxon>Bacilli</taxon>
        <taxon>Bacillales</taxon>
        <taxon>Bacillaceae</taxon>
        <taxon>Psychrobacillus</taxon>
    </lineage>
</organism>
<name>A0A5J6SIX7_9BACI</name>
<dbReference type="KEGG" id="psyo:PB01_01310"/>